<dbReference type="SUPFAM" id="SSF55874">
    <property type="entry name" value="ATPase domain of HSP90 chaperone/DNA topoisomerase II/histidine kinase"/>
    <property type="match status" value="1"/>
</dbReference>
<dbReference type="InterPro" id="IPR036890">
    <property type="entry name" value="HATPase_C_sf"/>
</dbReference>
<evidence type="ECO:0000256" key="2">
    <source>
        <dbReference type="ARBA" id="ARBA00012438"/>
    </source>
</evidence>
<dbReference type="GO" id="GO:0005524">
    <property type="term" value="F:ATP binding"/>
    <property type="evidence" value="ECO:0007669"/>
    <property type="project" value="UniProtKB-KW"/>
</dbReference>
<evidence type="ECO:0000256" key="3">
    <source>
        <dbReference type="ARBA" id="ARBA00022553"/>
    </source>
</evidence>
<dbReference type="STRING" id="408074.SAMN05660909_02328"/>
<dbReference type="CDD" id="cd16917">
    <property type="entry name" value="HATPase_UhpB-NarQ-NarX-like"/>
    <property type="match status" value="1"/>
</dbReference>
<feature type="domain" description="Histidine kinase" evidence="11">
    <location>
        <begin position="463"/>
        <end position="654"/>
    </location>
</feature>
<dbReference type="GO" id="GO:0046983">
    <property type="term" value="F:protein dimerization activity"/>
    <property type="evidence" value="ECO:0007669"/>
    <property type="project" value="InterPro"/>
</dbReference>
<evidence type="ECO:0000313" key="12">
    <source>
        <dbReference type="EMBL" id="SEA53168.1"/>
    </source>
</evidence>
<feature type="transmembrane region" description="Helical" evidence="10">
    <location>
        <begin position="407"/>
        <end position="427"/>
    </location>
</feature>
<dbReference type="Gene3D" id="1.20.5.1930">
    <property type="match status" value="1"/>
</dbReference>
<dbReference type="PROSITE" id="PS50109">
    <property type="entry name" value="HIS_KIN"/>
    <property type="match status" value="1"/>
</dbReference>
<dbReference type="GO" id="GO:0016020">
    <property type="term" value="C:membrane"/>
    <property type="evidence" value="ECO:0007669"/>
    <property type="project" value="InterPro"/>
</dbReference>
<dbReference type="AlphaFoldDB" id="A0A1H4BYE2"/>
<evidence type="ECO:0000256" key="5">
    <source>
        <dbReference type="ARBA" id="ARBA00022741"/>
    </source>
</evidence>
<dbReference type="Gene3D" id="1.25.40.10">
    <property type="entry name" value="Tetratricopeptide repeat domain"/>
    <property type="match status" value="2"/>
</dbReference>
<feature type="transmembrane region" description="Helical" evidence="10">
    <location>
        <begin position="12"/>
        <end position="31"/>
    </location>
</feature>
<protein>
    <recommendedName>
        <fullName evidence="2">histidine kinase</fullName>
        <ecNumber evidence="2">2.7.13.3</ecNumber>
    </recommendedName>
</protein>
<comment type="catalytic activity">
    <reaction evidence="1">
        <text>ATP + protein L-histidine = ADP + protein N-phospho-L-histidine.</text>
        <dbReference type="EC" id="2.7.13.3"/>
    </reaction>
</comment>
<keyword evidence="7" id="KW-0067">ATP-binding</keyword>
<dbReference type="Proteomes" id="UP000199656">
    <property type="component" value="Unassembled WGS sequence"/>
</dbReference>
<dbReference type="PANTHER" id="PTHR24421">
    <property type="entry name" value="NITRATE/NITRITE SENSOR PROTEIN NARX-RELATED"/>
    <property type="match status" value="1"/>
</dbReference>
<dbReference type="EC" id="2.7.13.3" evidence="2"/>
<dbReference type="GO" id="GO:0000155">
    <property type="term" value="F:phosphorelay sensor kinase activity"/>
    <property type="evidence" value="ECO:0007669"/>
    <property type="project" value="InterPro"/>
</dbReference>
<keyword evidence="13" id="KW-1185">Reference proteome</keyword>
<dbReference type="SMART" id="SM00387">
    <property type="entry name" value="HATPase_c"/>
    <property type="match status" value="1"/>
</dbReference>
<keyword evidence="4" id="KW-0808">Transferase</keyword>
<keyword evidence="5" id="KW-0547">Nucleotide-binding</keyword>
<accession>A0A1H4BYE2</accession>
<evidence type="ECO:0000256" key="1">
    <source>
        <dbReference type="ARBA" id="ARBA00000085"/>
    </source>
</evidence>
<dbReference type="PANTHER" id="PTHR24421:SF10">
    <property type="entry name" value="NITRATE_NITRITE SENSOR PROTEIN NARQ"/>
    <property type="match status" value="1"/>
</dbReference>
<evidence type="ECO:0000256" key="8">
    <source>
        <dbReference type="ARBA" id="ARBA00023012"/>
    </source>
</evidence>
<name>A0A1H4BYE2_9BACT</name>
<sequence length="658" mass="75464">MLIFCWNYGDILKTFIATFFLLFVIPGYHAIARQDRMTDSLLTSFQTAKEDSVKAGILFLLSDHWADTDSARAVDYAKRSFRYTKDGSFQRGKAFFYLAGAYFSYDRKLCQQAYLEADKILSHFTSREALQYRSRAWHNYGIMEQLNDNNKGFVDILLTKAIPFAKAAGDEERVAWNYMDVGGVFMNYKNYNKAGWYYDKAIAILLSSKNTDKPVLAECYISKAKIWLWQELPDSANQPLNQAFDILQTAGDSSYLPLYYQVRGKYHTLKEQWNAALEALEKGYAIAALTHREYDGLSIQYELYEVYKRLKKFDKAKQSLELVYSQYDKYPIAQNKRMFLYELAETETALGNYRAGYKRMQEYARLSDSVFTQNTGKEIADLEAKYRLAENEKKLLALQHRNELQQLLLYFGAVVLALLIAFFIYVYRQRKKREAQRLFAINQEQEIEITRAQLEGEERERKRLARELHDGLGGMLAGVKLNLSAVSHGAPATQQIELQKVTGLLDDSVQELRRIAKNMMPEALLRSGLSRALEGLCHSIGTSAMRVDYEFLNIPENIRHQEKVDIYRIVQELLANAVKHSGASDIFLQCSGMNDRFYITLEDNGKGMPGPEHIKEGLGLANIRSRVSFMHGKMEISSQQGGGTVINIEINVTKSKEL</sequence>
<proteinExistence type="predicted"/>
<dbReference type="EMBL" id="FNRL01000009">
    <property type="protein sequence ID" value="SEA53168.1"/>
    <property type="molecule type" value="Genomic_DNA"/>
</dbReference>
<dbReference type="InterPro" id="IPR011990">
    <property type="entry name" value="TPR-like_helical_dom_sf"/>
</dbReference>
<reference evidence="13" key="1">
    <citation type="submission" date="2016-10" db="EMBL/GenBank/DDBJ databases">
        <authorList>
            <person name="Varghese N."/>
            <person name="Submissions S."/>
        </authorList>
    </citation>
    <scope>NUCLEOTIDE SEQUENCE [LARGE SCALE GENOMIC DNA]</scope>
    <source>
        <strain evidence="13">DSM 23920</strain>
    </source>
</reference>
<gene>
    <name evidence="12" type="ORF">SAMN05660909_02328</name>
</gene>
<dbReference type="InterPro" id="IPR005467">
    <property type="entry name" value="His_kinase_dom"/>
</dbReference>
<evidence type="ECO:0000313" key="13">
    <source>
        <dbReference type="Proteomes" id="UP000199656"/>
    </source>
</evidence>
<keyword evidence="6 12" id="KW-0418">Kinase</keyword>
<evidence type="ECO:0000259" key="11">
    <source>
        <dbReference type="PROSITE" id="PS50109"/>
    </source>
</evidence>
<feature type="coiled-coil region" evidence="9">
    <location>
        <begin position="372"/>
        <end position="399"/>
    </location>
</feature>
<dbReference type="InterPro" id="IPR003594">
    <property type="entry name" value="HATPase_dom"/>
</dbReference>
<keyword evidence="10" id="KW-0472">Membrane</keyword>
<keyword evidence="8" id="KW-0902">Two-component regulatory system</keyword>
<dbReference type="SUPFAM" id="SSF48452">
    <property type="entry name" value="TPR-like"/>
    <property type="match status" value="1"/>
</dbReference>
<keyword evidence="10" id="KW-0812">Transmembrane</keyword>
<dbReference type="Gene3D" id="3.30.565.10">
    <property type="entry name" value="Histidine kinase-like ATPase, C-terminal domain"/>
    <property type="match status" value="1"/>
</dbReference>
<dbReference type="InterPro" id="IPR050482">
    <property type="entry name" value="Sensor_HK_TwoCompSys"/>
</dbReference>
<keyword evidence="10" id="KW-1133">Transmembrane helix</keyword>
<keyword evidence="9" id="KW-0175">Coiled coil</keyword>
<feature type="coiled-coil region" evidence="9">
    <location>
        <begin position="440"/>
        <end position="467"/>
    </location>
</feature>
<dbReference type="Pfam" id="PF02518">
    <property type="entry name" value="HATPase_c"/>
    <property type="match status" value="1"/>
</dbReference>
<dbReference type="InterPro" id="IPR011712">
    <property type="entry name" value="Sig_transdc_His_kin_sub3_dim/P"/>
</dbReference>
<evidence type="ECO:0000256" key="7">
    <source>
        <dbReference type="ARBA" id="ARBA00022840"/>
    </source>
</evidence>
<evidence type="ECO:0000256" key="9">
    <source>
        <dbReference type="SAM" id="Coils"/>
    </source>
</evidence>
<evidence type="ECO:0000256" key="6">
    <source>
        <dbReference type="ARBA" id="ARBA00022777"/>
    </source>
</evidence>
<keyword evidence="3" id="KW-0597">Phosphoprotein</keyword>
<evidence type="ECO:0000256" key="10">
    <source>
        <dbReference type="SAM" id="Phobius"/>
    </source>
</evidence>
<evidence type="ECO:0000256" key="4">
    <source>
        <dbReference type="ARBA" id="ARBA00022679"/>
    </source>
</evidence>
<dbReference type="Pfam" id="PF07730">
    <property type="entry name" value="HisKA_3"/>
    <property type="match status" value="1"/>
</dbReference>
<organism evidence="12 13">
    <name type="scientific">Chitinophaga terrae</name>
    <name type="common">ex Kim and Jung 2007</name>
    <dbReference type="NCBI Taxonomy" id="408074"/>
    <lineage>
        <taxon>Bacteria</taxon>
        <taxon>Pseudomonadati</taxon>
        <taxon>Bacteroidota</taxon>
        <taxon>Chitinophagia</taxon>
        <taxon>Chitinophagales</taxon>
        <taxon>Chitinophagaceae</taxon>
        <taxon>Chitinophaga</taxon>
    </lineage>
</organism>